<evidence type="ECO:0000313" key="2">
    <source>
        <dbReference type="Proteomes" id="UP000504624"/>
    </source>
</evidence>
<feature type="region of interest" description="Disordered" evidence="1">
    <location>
        <begin position="84"/>
        <end position="191"/>
    </location>
</feature>
<dbReference type="RefSeq" id="XP_017692198.1">
    <property type="nucleotide sequence ID" value="XM_017836709.1"/>
</dbReference>
<protein>
    <submittedName>
        <fullName evidence="3">Formin-2-like</fullName>
    </submittedName>
</protein>
<evidence type="ECO:0000256" key="1">
    <source>
        <dbReference type="SAM" id="MobiDB-lite"/>
    </source>
</evidence>
<dbReference type="AlphaFoldDB" id="A0A6J0IZM8"/>
<gene>
    <name evidence="3" type="primary">LOC108508145</name>
</gene>
<accession>A0A6J0IZM8</accession>
<sequence>MAAERDRRLPGLGAARLPMAAQGGRRPPRRRLPHGCGRGATAPPASLAAPGLPLRAPGTVIPLRQPLLAPGTAIALGHPLGAIPPRRPLTDTHLCPPRQLPGNGDPLPLHSRPSPQRWPCVHPQTFPWKQAPPAPPEPPSSPQASPSCPQDKGIQVNKKSDFGENTGQATQPPEIPSCPKGIQQPQKPHTAAGAEALIPHVTKEALRFLGNFSANRCPTTRCSLKLACTNLTSCQTSINAATTAGLFSQVTWKGNVFCQRVQPVLASKTVKQEREQGGESHLS</sequence>
<reference evidence="3" key="1">
    <citation type="submission" date="2025-08" db="UniProtKB">
        <authorList>
            <consortium name="RefSeq"/>
        </authorList>
    </citation>
    <scope>IDENTIFICATION</scope>
</reference>
<dbReference type="GeneID" id="108508145"/>
<proteinExistence type="predicted"/>
<feature type="compositionally biased region" description="Low complexity" evidence="1">
    <location>
        <begin position="39"/>
        <end position="51"/>
    </location>
</feature>
<name>A0A6J0IZM8_9PASS</name>
<organism evidence="2 3">
    <name type="scientific">Lepidothrix coronata</name>
    <name type="common">blue-crowned manakin</name>
    <dbReference type="NCBI Taxonomy" id="321398"/>
    <lineage>
        <taxon>Eukaryota</taxon>
        <taxon>Metazoa</taxon>
        <taxon>Chordata</taxon>
        <taxon>Craniata</taxon>
        <taxon>Vertebrata</taxon>
        <taxon>Euteleostomi</taxon>
        <taxon>Archelosauria</taxon>
        <taxon>Archosauria</taxon>
        <taxon>Dinosauria</taxon>
        <taxon>Saurischia</taxon>
        <taxon>Theropoda</taxon>
        <taxon>Coelurosauria</taxon>
        <taxon>Aves</taxon>
        <taxon>Neognathae</taxon>
        <taxon>Neoaves</taxon>
        <taxon>Telluraves</taxon>
        <taxon>Australaves</taxon>
        <taxon>Passeriformes</taxon>
        <taxon>Pipridae</taxon>
        <taxon>Lepidothrix</taxon>
    </lineage>
</organism>
<dbReference type="Proteomes" id="UP000504624">
    <property type="component" value="Unplaced"/>
</dbReference>
<feature type="region of interest" description="Disordered" evidence="1">
    <location>
        <begin position="1"/>
        <end position="51"/>
    </location>
</feature>
<evidence type="ECO:0000313" key="3">
    <source>
        <dbReference type="RefSeq" id="XP_017692198.1"/>
    </source>
</evidence>
<keyword evidence="2" id="KW-1185">Reference proteome</keyword>
<feature type="compositionally biased region" description="Pro residues" evidence="1">
    <location>
        <begin position="130"/>
        <end position="141"/>
    </location>
</feature>